<proteinExistence type="inferred from homology"/>
<evidence type="ECO:0000313" key="14">
    <source>
        <dbReference type="EMBL" id="KAG0149505.1"/>
    </source>
</evidence>
<evidence type="ECO:0000256" key="1">
    <source>
        <dbReference type="ARBA" id="ARBA00004141"/>
    </source>
</evidence>
<evidence type="ECO:0000256" key="12">
    <source>
        <dbReference type="SAM" id="MobiDB-lite"/>
    </source>
</evidence>
<evidence type="ECO:0000256" key="9">
    <source>
        <dbReference type="ARBA" id="ARBA00038298"/>
    </source>
</evidence>
<keyword evidence="8 11" id="KW-0012">Acyltransferase</keyword>
<accession>A0A9P6NLX2</accession>
<dbReference type="GO" id="GO:0016020">
    <property type="term" value="C:membrane"/>
    <property type="evidence" value="ECO:0007669"/>
    <property type="project" value="UniProtKB-SubCell"/>
</dbReference>
<keyword evidence="5 11" id="KW-0472">Membrane</keyword>
<dbReference type="OrthoDB" id="9909019at2759"/>
<dbReference type="AlphaFoldDB" id="A0A9P6NLX2"/>
<dbReference type="EC" id="2.3.1.225" evidence="11"/>
<evidence type="ECO:0000256" key="2">
    <source>
        <dbReference type="ARBA" id="ARBA00022679"/>
    </source>
</evidence>
<evidence type="ECO:0000256" key="6">
    <source>
        <dbReference type="ARBA" id="ARBA00023139"/>
    </source>
</evidence>
<reference evidence="14" key="1">
    <citation type="submission" date="2013-11" db="EMBL/GenBank/DDBJ databases">
        <title>Genome sequence of the fusiform rust pathogen reveals effectors for host alternation and coevolution with pine.</title>
        <authorList>
            <consortium name="DOE Joint Genome Institute"/>
            <person name="Smith K."/>
            <person name="Pendleton A."/>
            <person name="Kubisiak T."/>
            <person name="Anderson C."/>
            <person name="Salamov A."/>
            <person name="Aerts A."/>
            <person name="Riley R."/>
            <person name="Clum A."/>
            <person name="Lindquist E."/>
            <person name="Ence D."/>
            <person name="Campbell M."/>
            <person name="Kronenberg Z."/>
            <person name="Feau N."/>
            <person name="Dhillon B."/>
            <person name="Hamelin R."/>
            <person name="Burleigh J."/>
            <person name="Smith J."/>
            <person name="Yandell M."/>
            <person name="Nelson C."/>
            <person name="Grigoriev I."/>
            <person name="Davis J."/>
        </authorList>
    </citation>
    <scope>NUCLEOTIDE SEQUENCE</scope>
    <source>
        <strain evidence="14">G11</strain>
    </source>
</reference>
<evidence type="ECO:0000256" key="10">
    <source>
        <dbReference type="ARBA" id="ARBA00048048"/>
    </source>
</evidence>
<evidence type="ECO:0000313" key="15">
    <source>
        <dbReference type="Proteomes" id="UP000886653"/>
    </source>
</evidence>
<feature type="transmembrane region" description="Helical" evidence="11">
    <location>
        <begin position="198"/>
        <end position="219"/>
    </location>
</feature>
<protein>
    <recommendedName>
        <fullName evidence="11">Palmitoyltransferase</fullName>
        <ecNumber evidence="11">2.3.1.225</ecNumber>
    </recommendedName>
</protein>
<comment type="caution">
    <text evidence="14">The sequence shown here is derived from an EMBL/GenBank/DDBJ whole genome shotgun (WGS) entry which is preliminary data.</text>
</comment>
<evidence type="ECO:0000256" key="8">
    <source>
        <dbReference type="ARBA" id="ARBA00023315"/>
    </source>
</evidence>
<sequence>MTHSNSNANSHSHSDSINVIVNPIHQNLQSHSHSQTESLIIKLSPSSNNQTLSSNLPLTIQPQSSINPIPIPLSPSSDACTLKFETDKTHSITPRSQPIPPPQKSNSLRSVSLRSPTTGRPVRNAELHPGKNRFFCRGRLVGSGDNCLPLILSSCCAIGLPSAFLVTNAKWLCSGSFAKDGQDDFEHRSQSAVMGGRAMIAIYCYIFMIMLSSMFMTSWTDPGIIPRELDPEPELEWVNEPGEDSEASEALQMKSTQIGEPQPKSRWIEIGDHSILTKWCQTCQTYRPPRTSHCKLCDNCVEQSDHHCTFLNNCIGRRNYFTFLVFLGSTTALVFLTISISLAHIIAGPRDASFVIGSYVVFGLTILIGGPVIGLAIFHCRLVLRNTTTIETLRTKGLGVENDETRLHSLGSVWENCIHVGCRPGRPLSWIRPTAHATCDLRS</sequence>
<comment type="subcellular location">
    <subcellularLocation>
        <location evidence="1">Membrane</location>
        <topology evidence="1">Multi-pass membrane protein</topology>
    </subcellularLocation>
</comment>
<keyword evidence="3 11" id="KW-0812">Transmembrane</keyword>
<dbReference type="Pfam" id="PF01529">
    <property type="entry name" value="DHHC"/>
    <property type="match status" value="1"/>
</dbReference>
<evidence type="ECO:0000256" key="3">
    <source>
        <dbReference type="ARBA" id="ARBA00022692"/>
    </source>
</evidence>
<dbReference type="GO" id="GO:0005783">
    <property type="term" value="C:endoplasmic reticulum"/>
    <property type="evidence" value="ECO:0007669"/>
    <property type="project" value="TreeGrafter"/>
</dbReference>
<evidence type="ECO:0000256" key="5">
    <source>
        <dbReference type="ARBA" id="ARBA00023136"/>
    </source>
</evidence>
<dbReference type="InterPro" id="IPR001594">
    <property type="entry name" value="Palmitoyltrfase_DHHC"/>
</dbReference>
<feature type="transmembrane region" description="Helical" evidence="11">
    <location>
        <begin position="359"/>
        <end position="384"/>
    </location>
</feature>
<feature type="transmembrane region" description="Helical" evidence="11">
    <location>
        <begin position="320"/>
        <end position="347"/>
    </location>
</feature>
<dbReference type="InterPro" id="IPR039859">
    <property type="entry name" value="PFA4/ZDH16/20/ERF2-like"/>
</dbReference>
<dbReference type="EMBL" id="MU167227">
    <property type="protein sequence ID" value="KAG0149505.1"/>
    <property type="molecule type" value="Genomic_DNA"/>
</dbReference>
<organism evidence="14 15">
    <name type="scientific">Cronartium quercuum f. sp. fusiforme G11</name>
    <dbReference type="NCBI Taxonomy" id="708437"/>
    <lineage>
        <taxon>Eukaryota</taxon>
        <taxon>Fungi</taxon>
        <taxon>Dikarya</taxon>
        <taxon>Basidiomycota</taxon>
        <taxon>Pucciniomycotina</taxon>
        <taxon>Pucciniomycetes</taxon>
        <taxon>Pucciniales</taxon>
        <taxon>Coleosporiaceae</taxon>
        <taxon>Cronartium</taxon>
    </lineage>
</organism>
<feature type="compositionally biased region" description="Polar residues" evidence="12">
    <location>
        <begin position="104"/>
        <end position="118"/>
    </location>
</feature>
<keyword evidence="15" id="KW-1185">Reference proteome</keyword>
<dbReference type="PANTHER" id="PTHR22883:SF23">
    <property type="entry name" value="PALMITOYLTRANSFERASE ZDHHC6"/>
    <property type="match status" value="1"/>
</dbReference>
<dbReference type="GO" id="GO:0006612">
    <property type="term" value="P:protein targeting to membrane"/>
    <property type="evidence" value="ECO:0007669"/>
    <property type="project" value="TreeGrafter"/>
</dbReference>
<comment type="catalytic activity">
    <reaction evidence="10 11">
        <text>L-cysteinyl-[protein] + hexadecanoyl-CoA = S-hexadecanoyl-L-cysteinyl-[protein] + CoA</text>
        <dbReference type="Rhea" id="RHEA:36683"/>
        <dbReference type="Rhea" id="RHEA-COMP:10131"/>
        <dbReference type="Rhea" id="RHEA-COMP:11032"/>
        <dbReference type="ChEBI" id="CHEBI:29950"/>
        <dbReference type="ChEBI" id="CHEBI:57287"/>
        <dbReference type="ChEBI" id="CHEBI:57379"/>
        <dbReference type="ChEBI" id="CHEBI:74151"/>
        <dbReference type="EC" id="2.3.1.225"/>
    </reaction>
</comment>
<keyword evidence="4 11" id="KW-1133">Transmembrane helix</keyword>
<evidence type="ECO:0000256" key="4">
    <source>
        <dbReference type="ARBA" id="ARBA00022989"/>
    </source>
</evidence>
<dbReference type="Proteomes" id="UP000886653">
    <property type="component" value="Unassembled WGS sequence"/>
</dbReference>
<comment type="similarity">
    <text evidence="9">Belongs to the DHHC palmitoyltransferase family. PFA5 subfamily.</text>
</comment>
<evidence type="ECO:0000256" key="7">
    <source>
        <dbReference type="ARBA" id="ARBA00023288"/>
    </source>
</evidence>
<keyword evidence="2 11" id="KW-0808">Transferase</keyword>
<dbReference type="PANTHER" id="PTHR22883">
    <property type="entry name" value="ZINC FINGER DHHC DOMAIN CONTAINING PROTEIN"/>
    <property type="match status" value="1"/>
</dbReference>
<feature type="region of interest" description="Disordered" evidence="12">
    <location>
        <begin position="89"/>
        <end position="126"/>
    </location>
</feature>
<feature type="domain" description="Palmitoyltransferase DHHC" evidence="13">
    <location>
        <begin position="277"/>
        <end position="394"/>
    </location>
</feature>
<gene>
    <name evidence="14" type="ORF">CROQUDRAFT_653585</name>
</gene>
<dbReference type="GO" id="GO:0019706">
    <property type="term" value="F:protein-cysteine S-palmitoyltransferase activity"/>
    <property type="evidence" value="ECO:0007669"/>
    <property type="project" value="UniProtKB-EC"/>
</dbReference>
<evidence type="ECO:0000259" key="13">
    <source>
        <dbReference type="Pfam" id="PF01529"/>
    </source>
</evidence>
<keyword evidence="7" id="KW-0449">Lipoprotein</keyword>
<keyword evidence="6" id="KW-0564">Palmitate</keyword>
<comment type="domain">
    <text evidence="11">The DHHC domain is required for palmitoyltransferase activity.</text>
</comment>
<evidence type="ECO:0000256" key="11">
    <source>
        <dbReference type="RuleBase" id="RU079119"/>
    </source>
</evidence>
<name>A0A9P6NLX2_9BASI</name>
<dbReference type="PROSITE" id="PS50216">
    <property type="entry name" value="DHHC"/>
    <property type="match status" value="1"/>
</dbReference>
<dbReference type="GO" id="GO:0005794">
    <property type="term" value="C:Golgi apparatus"/>
    <property type="evidence" value="ECO:0007669"/>
    <property type="project" value="TreeGrafter"/>
</dbReference>